<keyword evidence="6 7" id="KW-0472">Membrane</keyword>
<dbReference type="Proteomes" id="UP000591537">
    <property type="component" value="Unassembled WGS sequence"/>
</dbReference>
<dbReference type="EMBL" id="JACHGV010000006">
    <property type="protein sequence ID" value="MBB6078402.1"/>
    <property type="molecule type" value="Genomic_DNA"/>
</dbReference>
<evidence type="ECO:0000256" key="6">
    <source>
        <dbReference type="ARBA" id="ARBA00023136"/>
    </source>
</evidence>
<dbReference type="GO" id="GO:0005886">
    <property type="term" value="C:plasma membrane"/>
    <property type="evidence" value="ECO:0007669"/>
    <property type="project" value="UniProtKB-SubCell"/>
</dbReference>
<proteinExistence type="predicted"/>
<dbReference type="PANTHER" id="PTHR43744:SF12">
    <property type="entry name" value="ABC TRANSPORTER PERMEASE PROTEIN MG189-RELATED"/>
    <property type="match status" value="1"/>
</dbReference>
<accession>A0A7W9TET4</accession>
<organism evidence="9 10">
    <name type="scientific">Streptomyces paradoxus</name>
    <dbReference type="NCBI Taxonomy" id="66375"/>
    <lineage>
        <taxon>Bacteria</taxon>
        <taxon>Bacillati</taxon>
        <taxon>Actinomycetota</taxon>
        <taxon>Actinomycetes</taxon>
        <taxon>Kitasatosporales</taxon>
        <taxon>Streptomycetaceae</taxon>
        <taxon>Streptomyces</taxon>
    </lineage>
</organism>
<keyword evidence="10" id="KW-1185">Reference proteome</keyword>
<dbReference type="InterPro" id="IPR035906">
    <property type="entry name" value="MetI-like_sf"/>
</dbReference>
<feature type="domain" description="ABC transmembrane type-1" evidence="8">
    <location>
        <begin position="433"/>
        <end position="544"/>
    </location>
</feature>
<evidence type="ECO:0000259" key="8">
    <source>
        <dbReference type="Pfam" id="PF00528"/>
    </source>
</evidence>
<dbReference type="InterPro" id="IPR000515">
    <property type="entry name" value="MetI-like"/>
</dbReference>
<keyword evidence="5 7" id="KW-1133">Transmembrane helix</keyword>
<dbReference type="PROSITE" id="PS51318">
    <property type="entry name" value="TAT"/>
    <property type="match status" value="1"/>
</dbReference>
<keyword evidence="4 7" id="KW-0812">Transmembrane</keyword>
<dbReference type="Pfam" id="PF01547">
    <property type="entry name" value="SBP_bac_1"/>
    <property type="match status" value="1"/>
</dbReference>
<dbReference type="Pfam" id="PF00528">
    <property type="entry name" value="BPD_transp_1"/>
    <property type="match status" value="1"/>
</dbReference>
<dbReference type="InterPro" id="IPR006311">
    <property type="entry name" value="TAT_signal"/>
</dbReference>
<evidence type="ECO:0000256" key="7">
    <source>
        <dbReference type="SAM" id="Phobius"/>
    </source>
</evidence>
<dbReference type="Gene3D" id="3.40.190.10">
    <property type="entry name" value="Periplasmic binding protein-like II"/>
    <property type="match status" value="2"/>
</dbReference>
<name>A0A7W9TET4_9ACTN</name>
<evidence type="ECO:0000256" key="2">
    <source>
        <dbReference type="ARBA" id="ARBA00022448"/>
    </source>
</evidence>
<dbReference type="CDD" id="cd06261">
    <property type="entry name" value="TM_PBP2"/>
    <property type="match status" value="1"/>
</dbReference>
<dbReference type="SUPFAM" id="SSF53850">
    <property type="entry name" value="Periplasmic binding protein-like II"/>
    <property type="match status" value="1"/>
</dbReference>
<evidence type="ECO:0000256" key="3">
    <source>
        <dbReference type="ARBA" id="ARBA00022475"/>
    </source>
</evidence>
<evidence type="ECO:0000313" key="9">
    <source>
        <dbReference type="EMBL" id="MBB6078402.1"/>
    </source>
</evidence>
<comment type="caution">
    <text evidence="9">The sequence shown here is derived from an EMBL/GenBank/DDBJ whole genome shotgun (WGS) entry which is preliminary data.</text>
</comment>
<keyword evidence="9" id="KW-0762">Sugar transport</keyword>
<evidence type="ECO:0000256" key="1">
    <source>
        <dbReference type="ARBA" id="ARBA00004651"/>
    </source>
</evidence>
<sequence>MQLSSSGLSSPGPDRRTLLRGMGGAVALGAGIPLLSACGGSGTASDPKTVTVGSNASDAVPKKAFADIYAAYKKKSGITVDVITKDHNTFQEQINSYLQGTPDDVFHWFAGYRMQFFAGKGLATPIDDVWKTIGDNFSVAMKVLSQSEDGNHYFVPLYTYPWALFYRKSVFKQYGYEVPTTWDQLVALCKRMMQKDGLVPIAFGDKDAWPAMGTFDQINFRANGYDFHVELMAGKASWLDAKVRKTFDLWTELLPYHQDGAVGRTWQDAAQTLASKKAGMYLLGTFVAQQITDKAALEDLDFFAFPEIDPAYGQDTVEAPTDGFMLSKAPKNKAGGSPAAEQIYLKSDPSVVAASRTADTSSYTPLRKKAYEMISGAKHLTQFMDRDSRPDFTSTVMQPALQKFIRDPKGIDRRWSPSTSAASASGSTCSCCAFVLSNFMRSLPHELTEAALVDGASVWRLYWQITLPLCKPAMAALATLPSIWIYNDFSWAIVLISTGENMPITSALNNLSGQYFTDPNLIAAGALLTAIPTLIVYFALQRQFVSGLTLGANKG</sequence>
<dbReference type="InterPro" id="IPR006059">
    <property type="entry name" value="SBP"/>
</dbReference>
<reference evidence="9 10" key="1">
    <citation type="submission" date="2020-08" db="EMBL/GenBank/DDBJ databases">
        <title>Genomic Encyclopedia of Type Strains, Phase IV (KMG-IV): sequencing the most valuable type-strain genomes for metagenomic binning, comparative biology and taxonomic classification.</title>
        <authorList>
            <person name="Goeker M."/>
        </authorList>
    </citation>
    <scope>NUCLEOTIDE SEQUENCE [LARGE SCALE GENOMIC DNA]</scope>
    <source>
        <strain evidence="9 10">DSM 43350</strain>
    </source>
</reference>
<dbReference type="GO" id="GO:0055085">
    <property type="term" value="P:transmembrane transport"/>
    <property type="evidence" value="ECO:0007669"/>
    <property type="project" value="InterPro"/>
</dbReference>
<keyword evidence="2" id="KW-0813">Transport</keyword>
<protein>
    <submittedName>
        <fullName evidence="9">Multiple sugar transport system substrate-binding protein</fullName>
    </submittedName>
</protein>
<evidence type="ECO:0000256" key="4">
    <source>
        <dbReference type="ARBA" id="ARBA00022692"/>
    </source>
</evidence>
<dbReference type="PANTHER" id="PTHR43744">
    <property type="entry name" value="ABC TRANSPORTER PERMEASE PROTEIN MG189-RELATED-RELATED"/>
    <property type="match status" value="1"/>
</dbReference>
<gene>
    <name evidence="9" type="ORF">HNR57_004334</name>
</gene>
<evidence type="ECO:0000256" key="5">
    <source>
        <dbReference type="ARBA" id="ARBA00022989"/>
    </source>
</evidence>
<dbReference type="Gene3D" id="1.10.3720.10">
    <property type="entry name" value="MetI-like"/>
    <property type="match status" value="1"/>
</dbReference>
<dbReference type="SUPFAM" id="SSF161098">
    <property type="entry name" value="MetI-like"/>
    <property type="match status" value="1"/>
</dbReference>
<keyword evidence="3" id="KW-1003">Cell membrane</keyword>
<dbReference type="AlphaFoldDB" id="A0A7W9TET4"/>
<evidence type="ECO:0000313" key="10">
    <source>
        <dbReference type="Proteomes" id="UP000591537"/>
    </source>
</evidence>
<feature type="transmembrane region" description="Helical" evidence="7">
    <location>
        <begin position="521"/>
        <end position="540"/>
    </location>
</feature>
<comment type="subcellular location">
    <subcellularLocation>
        <location evidence="1">Cell membrane</location>
        <topology evidence="1">Multi-pass membrane protein</topology>
    </subcellularLocation>
</comment>